<proteinExistence type="inferred from homology"/>
<evidence type="ECO:0000313" key="3">
    <source>
        <dbReference type="EMBL" id="KAK7521991.1"/>
    </source>
</evidence>
<feature type="region of interest" description="Disordered" evidence="2">
    <location>
        <begin position="83"/>
        <end position="213"/>
    </location>
</feature>
<evidence type="ECO:0000256" key="1">
    <source>
        <dbReference type="ARBA" id="ARBA00007355"/>
    </source>
</evidence>
<evidence type="ECO:0008006" key="5">
    <source>
        <dbReference type="Google" id="ProtNLM"/>
    </source>
</evidence>
<organism evidence="3 4">
    <name type="scientific">Phyllosticta citriasiana</name>
    <dbReference type="NCBI Taxonomy" id="595635"/>
    <lineage>
        <taxon>Eukaryota</taxon>
        <taxon>Fungi</taxon>
        <taxon>Dikarya</taxon>
        <taxon>Ascomycota</taxon>
        <taxon>Pezizomycotina</taxon>
        <taxon>Dothideomycetes</taxon>
        <taxon>Dothideomycetes incertae sedis</taxon>
        <taxon>Botryosphaeriales</taxon>
        <taxon>Phyllostictaceae</taxon>
        <taxon>Phyllosticta</taxon>
    </lineage>
</organism>
<reference evidence="3 4" key="1">
    <citation type="submission" date="2024-04" db="EMBL/GenBank/DDBJ databases">
        <title>Phyllosticta paracitricarpa is synonymous to the EU quarantine fungus P. citricarpa based on phylogenomic analyses.</title>
        <authorList>
            <consortium name="Lawrence Berkeley National Laboratory"/>
            <person name="Van Ingen-Buijs V.A."/>
            <person name="Van Westerhoven A.C."/>
            <person name="Haridas S."/>
            <person name="Skiadas P."/>
            <person name="Martin F."/>
            <person name="Groenewald J.Z."/>
            <person name="Crous P.W."/>
            <person name="Seidl M.F."/>
        </authorList>
    </citation>
    <scope>NUCLEOTIDE SEQUENCE [LARGE SCALE GENOMIC DNA]</scope>
    <source>
        <strain evidence="3 4">CBS 123371</strain>
    </source>
</reference>
<feature type="compositionally biased region" description="Low complexity" evidence="2">
    <location>
        <begin position="134"/>
        <end position="146"/>
    </location>
</feature>
<dbReference type="PANTHER" id="PTHR32470">
    <property type="entry name" value="ADH DEHYDROGENASE [UBIQUINONE] 1 ALPHA SUBCOMPLEX ASSEMBLY FACTOR 2"/>
    <property type="match status" value="1"/>
</dbReference>
<comment type="caution">
    <text evidence="3">The sequence shown here is derived from an EMBL/GenBank/DDBJ whole genome shotgun (WGS) entry which is preliminary data.</text>
</comment>
<dbReference type="EMBL" id="JBBPHU010000002">
    <property type="protein sequence ID" value="KAK7521991.1"/>
    <property type="molecule type" value="Genomic_DNA"/>
</dbReference>
<dbReference type="InterPro" id="IPR007763">
    <property type="entry name" value="NDUFA12"/>
</dbReference>
<evidence type="ECO:0000256" key="2">
    <source>
        <dbReference type="SAM" id="MobiDB-lite"/>
    </source>
</evidence>
<dbReference type="InterPro" id="IPR052618">
    <property type="entry name" value="ComplexI_NDUFA12"/>
</dbReference>
<comment type="similarity">
    <text evidence="1">Belongs to the complex I NDUFA12 subunit family.</text>
</comment>
<evidence type="ECO:0000313" key="4">
    <source>
        <dbReference type="Proteomes" id="UP001363622"/>
    </source>
</evidence>
<name>A0ABR1KXN7_9PEZI</name>
<dbReference type="Pfam" id="PF05071">
    <property type="entry name" value="NDUFA12"/>
    <property type="match status" value="1"/>
</dbReference>
<accession>A0ABR1KXN7</accession>
<protein>
    <recommendedName>
        <fullName evidence="5">NADH dehydrogenase [ubiquinone] 1 alpha subcomplex subunit</fullName>
    </recommendedName>
</protein>
<sequence>MPQPGLIKQWWYKWKALELPWRKKVLRGFDLAGNTFWEFKDAHNTQRWRRIIQYSRKTHLSEVKVPPVWMQWLRHTRAHAPTIHEQRMEQSRQLRMKQLAAEADKRWAAKPSALDPPPRDQPVMVLQPHDPMAQRQQQQRQQQQEEQVTEPRVPQNTRAPQESSEEQVQGQQRERRGKEKLKKAKEPSPWDGLKPAQEWEPESWTPKLARRRG</sequence>
<feature type="compositionally biased region" description="Basic and acidic residues" evidence="2">
    <location>
        <begin position="83"/>
        <end position="92"/>
    </location>
</feature>
<keyword evidence="4" id="KW-1185">Reference proteome</keyword>
<dbReference type="Proteomes" id="UP001363622">
    <property type="component" value="Unassembled WGS sequence"/>
</dbReference>
<dbReference type="PANTHER" id="PTHR32470:SF2">
    <property type="entry name" value="NADH DEHYDROGENASE [UBIQUINONE] 1 ALPHA SUBCOMPLEX ASSEMBLY FACTOR 2"/>
    <property type="match status" value="1"/>
</dbReference>
<gene>
    <name evidence="3" type="ORF">IWZ03DRAFT_421189</name>
</gene>